<feature type="compositionally biased region" description="Basic and acidic residues" evidence="1">
    <location>
        <begin position="33"/>
        <end position="43"/>
    </location>
</feature>
<protein>
    <submittedName>
        <fullName evidence="2">Uncharacterized protein</fullName>
    </submittedName>
</protein>
<evidence type="ECO:0000313" key="2">
    <source>
        <dbReference type="EMBL" id="JAH03526.1"/>
    </source>
</evidence>
<sequence>MAPILGQVSSGLSRNGRDSRGPFISAANQFKLQDLDGGRDTREQPIINRKKKTINNKRNFHKS</sequence>
<evidence type="ECO:0000256" key="1">
    <source>
        <dbReference type="SAM" id="MobiDB-lite"/>
    </source>
</evidence>
<dbReference type="AlphaFoldDB" id="A0A0E9PFX9"/>
<organism evidence="2">
    <name type="scientific">Anguilla anguilla</name>
    <name type="common">European freshwater eel</name>
    <name type="synonym">Muraena anguilla</name>
    <dbReference type="NCBI Taxonomy" id="7936"/>
    <lineage>
        <taxon>Eukaryota</taxon>
        <taxon>Metazoa</taxon>
        <taxon>Chordata</taxon>
        <taxon>Craniata</taxon>
        <taxon>Vertebrata</taxon>
        <taxon>Euteleostomi</taxon>
        <taxon>Actinopterygii</taxon>
        <taxon>Neopterygii</taxon>
        <taxon>Teleostei</taxon>
        <taxon>Anguilliformes</taxon>
        <taxon>Anguillidae</taxon>
        <taxon>Anguilla</taxon>
    </lineage>
</organism>
<reference evidence="2" key="1">
    <citation type="submission" date="2014-11" db="EMBL/GenBank/DDBJ databases">
        <authorList>
            <person name="Amaro Gonzalez C."/>
        </authorList>
    </citation>
    <scope>NUCLEOTIDE SEQUENCE</scope>
</reference>
<accession>A0A0E9PFX9</accession>
<feature type="compositionally biased region" description="Basic residues" evidence="1">
    <location>
        <begin position="48"/>
        <end position="63"/>
    </location>
</feature>
<dbReference type="EMBL" id="GBXM01105051">
    <property type="protein sequence ID" value="JAH03526.1"/>
    <property type="molecule type" value="Transcribed_RNA"/>
</dbReference>
<reference evidence="2" key="2">
    <citation type="journal article" date="2015" name="Fish Shellfish Immunol.">
        <title>Early steps in the European eel (Anguilla anguilla)-Vibrio vulnificus interaction in the gills: Role of the RtxA13 toxin.</title>
        <authorList>
            <person name="Callol A."/>
            <person name="Pajuelo D."/>
            <person name="Ebbesson L."/>
            <person name="Teles M."/>
            <person name="MacKenzie S."/>
            <person name="Amaro C."/>
        </authorList>
    </citation>
    <scope>NUCLEOTIDE SEQUENCE</scope>
</reference>
<name>A0A0E9PFX9_ANGAN</name>
<feature type="region of interest" description="Disordered" evidence="1">
    <location>
        <begin position="1"/>
        <end position="63"/>
    </location>
</feature>
<proteinExistence type="predicted"/>